<dbReference type="InterPro" id="IPR011032">
    <property type="entry name" value="GroES-like_sf"/>
</dbReference>
<dbReference type="AlphaFoldDB" id="W0RU79"/>
<feature type="domain" description="Alcohol dehydrogenase-like N-terminal" evidence="6">
    <location>
        <begin position="24"/>
        <end position="149"/>
    </location>
</feature>
<dbReference type="InParanoid" id="W0RU79"/>
<dbReference type="PROSITE" id="PS00059">
    <property type="entry name" value="ADH_ZINC"/>
    <property type="match status" value="1"/>
</dbReference>
<dbReference type="Gene3D" id="3.90.180.10">
    <property type="entry name" value="Medium-chain alcohol dehydrogenases, catalytic domain"/>
    <property type="match status" value="1"/>
</dbReference>
<dbReference type="InterPro" id="IPR013154">
    <property type="entry name" value="ADH-like_N"/>
</dbReference>
<protein>
    <submittedName>
        <fullName evidence="7">Alcohol dehydrogenase GroES domain protein</fullName>
    </submittedName>
</protein>
<dbReference type="Pfam" id="PF00107">
    <property type="entry name" value="ADH_zinc_N"/>
    <property type="match status" value="1"/>
</dbReference>
<dbReference type="InterPro" id="IPR050129">
    <property type="entry name" value="Zn_alcohol_dh"/>
</dbReference>
<keyword evidence="8" id="KW-1185">Reference proteome</keyword>
<dbReference type="KEGG" id="gba:J421_5608"/>
<dbReference type="HOGENOM" id="CLU_026673_11_0_0"/>
<accession>W0RU79</accession>
<dbReference type="Gene3D" id="3.40.50.720">
    <property type="entry name" value="NAD(P)-binding Rossmann-like Domain"/>
    <property type="match status" value="1"/>
</dbReference>
<gene>
    <name evidence="7" type="ORF">J421_5608</name>
</gene>
<sequence length="378" mass="40153">MRAAVLVDVNRIEVRDVPRAVLAPHEVRVRVGAVGLCGTDVHIVEGHANYHRDAHGRVVPLASCPQILGHEIAGEVVEIGADARGVRVGERVIVDQGRTCVGERRTPVCEYCATGDSHQCEWYAEHGITGLPGGFAEEIVVPAANVVPLASDLDLLRAALAEPLGCVVHSTETVLRAPSRYRLAGDAAAVRTVVLCGAGPSGLLFVQYLRNVLGFDGTLLVSEPSARRRVLAERFGGETIDPTSTPLADAVRDRTEGRMAELLIDASGAGAVIAAVPELVRKQGTVLFYAHGHAGVDLSVMNGVQFLEPTMLSPCGASGGFEPDGRPTTYVRALRMIESGRIDVGSLVTHRYHSLDAVPQAFAGDHRLPEYVKGVVVL</sequence>
<dbReference type="RefSeq" id="WP_104023425.1">
    <property type="nucleotide sequence ID" value="NZ_CP007130.1"/>
</dbReference>
<dbReference type="PANTHER" id="PTHR43401">
    <property type="entry name" value="L-THREONINE 3-DEHYDROGENASE"/>
    <property type="match status" value="1"/>
</dbReference>
<proteinExistence type="inferred from homology"/>
<dbReference type="EMBL" id="CP007130">
    <property type="protein sequence ID" value="AHG93143.1"/>
    <property type="molecule type" value="Genomic_DNA"/>
</dbReference>
<evidence type="ECO:0000256" key="4">
    <source>
        <dbReference type="RuleBase" id="RU361277"/>
    </source>
</evidence>
<dbReference type="Proteomes" id="UP000019151">
    <property type="component" value="Plasmid 2"/>
</dbReference>
<evidence type="ECO:0000313" key="8">
    <source>
        <dbReference type="Proteomes" id="UP000019151"/>
    </source>
</evidence>
<evidence type="ECO:0000256" key="1">
    <source>
        <dbReference type="ARBA" id="ARBA00022723"/>
    </source>
</evidence>
<dbReference type="Pfam" id="PF08240">
    <property type="entry name" value="ADH_N"/>
    <property type="match status" value="1"/>
</dbReference>
<dbReference type="GO" id="GO:0016491">
    <property type="term" value="F:oxidoreductase activity"/>
    <property type="evidence" value="ECO:0007669"/>
    <property type="project" value="UniProtKB-KW"/>
</dbReference>
<dbReference type="eggNOG" id="COG1063">
    <property type="taxonomic scope" value="Bacteria"/>
</dbReference>
<dbReference type="InterPro" id="IPR013149">
    <property type="entry name" value="ADH-like_C"/>
</dbReference>
<dbReference type="GO" id="GO:0008270">
    <property type="term" value="F:zinc ion binding"/>
    <property type="evidence" value="ECO:0007669"/>
    <property type="project" value="InterPro"/>
</dbReference>
<reference evidence="7" key="1">
    <citation type="submission" date="2013-12" db="EMBL/GenBank/DDBJ databases">
        <authorList>
            <person name="DeBruyn J.M."/>
            <person name="Radosevich M."/>
            <person name="Wommack K.Eric."/>
            <person name="Polson S."/>
            <person name="Hauser L.J."/>
            <person name="Fawaz M.N."/>
            <person name="Korlach J."/>
            <person name="Tsai Y.-C."/>
        </authorList>
    </citation>
    <scope>NUCLEOTIDE SEQUENCE</scope>
    <source>
        <strain evidence="7">KBS708</strain>
        <plasmid evidence="7">2</plasmid>
    </source>
</reference>
<evidence type="ECO:0000256" key="2">
    <source>
        <dbReference type="ARBA" id="ARBA00022833"/>
    </source>
</evidence>
<keyword evidence="7" id="KW-0614">Plasmid</keyword>
<dbReference type="PANTHER" id="PTHR43401:SF2">
    <property type="entry name" value="L-THREONINE 3-DEHYDROGENASE"/>
    <property type="match status" value="1"/>
</dbReference>
<dbReference type="SUPFAM" id="SSF51735">
    <property type="entry name" value="NAD(P)-binding Rossmann-fold domains"/>
    <property type="match status" value="1"/>
</dbReference>
<keyword evidence="2 4" id="KW-0862">Zinc</keyword>
<organism evidence="7 8">
    <name type="scientific">Gemmatirosa kalamazoonensis</name>
    <dbReference type="NCBI Taxonomy" id="861299"/>
    <lineage>
        <taxon>Bacteria</taxon>
        <taxon>Pseudomonadati</taxon>
        <taxon>Gemmatimonadota</taxon>
        <taxon>Gemmatimonadia</taxon>
        <taxon>Gemmatimonadales</taxon>
        <taxon>Gemmatimonadaceae</taxon>
        <taxon>Gemmatirosa</taxon>
    </lineage>
</organism>
<evidence type="ECO:0000259" key="5">
    <source>
        <dbReference type="Pfam" id="PF00107"/>
    </source>
</evidence>
<feature type="domain" description="Alcohol dehydrogenase-like C-terminal" evidence="5">
    <location>
        <begin position="202"/>
        <end position="309"/>
    </location>
</feature>
<comment type="cofactor">
    <cofactor evidence="4">
        <name>Zn(2+)</name>
        <dbReference type="ChEBI" id="CHEBI:29105"/>
    </cofactor>
</comment>
<reference evidence="7" key="2">
    <citation type="journal article" date="2014" name="Genome Announc.">
        <title>Genome Sequence and Methylome of Soil Bacterium Gemmatirosa kalamazoonensis KBS708T, a Member of the Rarely Cultivated Gemmatimonadetes Phylum.</title>
        <authorList>
            <person name="Debruyn J.M."/>
            <person name="Radosevich M."/>
            <person name="Wommack K.E."/>
            <person name="Polson S.W."/>
            <person name="Hauser L.J."/>
            <person name="Fawaz M.N."/>
            <person name="Korlach J."/>
            <person name="Tsai Y.C."/>
        </authorList>
    </citation>
    <scope>NUCLEOTIDE SEQUENCE [LARGE SCALE GENOMIC DNA]</scope>
    <source>
        <strain evidence="7">KBS708</strain>
        <plasmid evidence="7">2</plasmid>
    </source>
</reference>
<keyword evidence="1 4" id="KW-0479">Metal-binding</keyword>
<evidence type="ECO:0000313" key="7">
    <source>
        <dbReference type="EMBL" id="AHG93143.1"/>
    </source>
</evidence>
<dbReference type="InterPro" id="IPR036291">
    <property type="entry name" value="NAD(P)-bd_dom_sf"/>
</dbReference>
<geneLocation type="plasmid" evidence="7 8">
    <name>2</name>
</geneLocation>
<comment type="similarity">
    <text evidence="4">Belongs to the zinc-containing alcohol dehydrogenase family.</text>
</comment>
<dbReference type="InterPro" id="IPR002328">
    <property type="entry name" value="ADH_Zn_CS"/>
</dbReference>
<keyword evidence="3" id="KW-0560">Oxidoreductase</keyword>
<dbReference type="OrthoDB" id="9770238at2"/>
<dbReference type="SUPFAM" id="SSF50129">
    <property type="entry name" value="GroES-like"/>
    <property type="match status" value="1"/>
</dbReference>
<name>W0RU79_9BACT</name>
<evidence type="ECO:0000256" key="3">
    <source>
        <dbReference type="ARBA" id="ARBA00023002"/>
    </source>
</evidence>
<evidence type="ECO:0000259" key="6">
    <source>
        <dbReference type="Pfam" id="PF08240"/>
    </source>
</evidence>